<keyword evidence="7 14" id="KW-0479">Metal-binding</keyword>
<keyword evidence="13" id="KW-0472">Membrane</keyword>
<dbReference type="InterPro" id="IPR050196">
    <property type="entry name" value="Cytochrome_P450_Monoox"/>
</dbReference>
<accession>N6UF34</accession>
<dbReference type="PANTHER" id="PTHR24291">
    <property type="entry name" value="CYTOCHROME P450 FAMILY 4"/>
    <property type="match status" value="1"/>
</dbReference>
<dbReference type="Pfam" id="PF00067">
    <property type="entry name" value="p450"/>
    <property type="match status" value="1"/>
</dbReference>
<keyword evidence="10 15" id="KW-0560">Oxidoreductase</keyword>
<keyword evidence="9" id="KW-0492">Microsome</keyword>
<dbReference type="PROSITE" id="PS00086">
    <property type="entry name" value="CYTOCHROME_P450"/>
    <property type="match status" value="1"/>
</dbReference>
<evidence type="ECO:0000256" key="12">
    <source>
        <dbReference type="ARBA" id="ARBA00023033"/>
    </source>
</evidence>
<dbReference type="GO" id="GO:0004497">
    <property type="term" value="F:monooxygenase activity"/>
    <property type="evidence" value="ECO:0007669"/>
    <property type="project" value="UniProtKB-KW"/>
</dbReference>
<evidence type="ECO:0000256" key="11">
    <source>
        <dbReference type="ARBA" id="ARBA00023004"/>
    </source>
</evidence>
<reference evidence="16" key="1">
    <citation type="journal article" date="2013" name="Genome Biol.">
        <title>Draft genome of the mountain pine beetle, Dendroctonus ponderosae Hopkins, a major forest pest.</title>
        <authorList>
            <person name="Keeling C.I."/>
            <person name="Yuen M.M."/>
            <person name="Liao N.Y."/>
            <person name="Docking T.R."/>
            <person name="Chan S.K."/>
            <person name="Taylor G.A."/>
            <person name="Palmquist D.L."/>
            <person name="Jackman S.D."/>
            <person name="Nguyen A."/>
            <person name="Li M."/>
            <person name="Henderson H."/>
            <person name="Janes J.K."/>
            <person name="Zhao Y."/>
            <person name="Pandoh P."/>
            <person name="Moore R."/>
            <person name="Sperling F.A."/>
            <person name="Huber D.P."/>
            <person name="Birol I."/>
            <person name="Jones S.J."/>
            <person name="Bohlmann J."/>
        </authorList>
    </citation>
    <scope>NUCLEOTIDE SEQUENCE</scope>
</reference>
<evidence type="ECO:0000256" key="15">
    <source>
        <dbReference type="RuleBase" id="RU000461"/>
    </source>
</evidence>
<evidence type="ECO:0000256" key="8">
    <source>
        <dbReference type="ARBA" id="ARBA00022824"/>
    </source>
</evidence>
<dbReference type="OrthoDB" id="1470350at2759"/>
<proteinExistence type="inferred from homology"/>
<evidence type="ECO:0000256" key="4">
    <source>
        <dbReference type="ARBA" id="ARBA00004406"/>
    </source>
</evidence>
<evidence type="ECO:0000256" key="5">
    <source>
        <dbReference type="ARBA" id="ARBA00010617"/>
    </source>
</evidence>
<dbReference type="PRINTS" id="PR00463">
    <property type="entry name" value="EP450I"/>
</dbReference>
<gene>
    <name evidence="16" type="ORF">YQE_04420</name>
</gene>
<dbReference type="InterPro" id="IPR036396">
    <property type="entry name" value="Cyt_P450_sf"/>
</dbReference>
<evidence type="ECO:0000256" key="6">
    <source>
        <dbReference type="ARBA" id="ARBA00022617"/>
    </source>
</evidence>
<evidence type="ECO:0000256" key="7">
    <source>
        <dbReference type="ARBA" id="ARBA00022723"/>
    </source>
</evidence>
<dbReference type="HOGENOM" id="CLU_001570_5_7_1"/>
<evidence type="ECO:0000256" key="10">
    <source>
        <dbReference type="ARBA" id="ARBA00023002"/>
    </source>
</evidence>
<name>N6UF34_DENPD</name>
<dbReference type="GO" id="GO:0005506">
    <property type="term" value="F:iron ion binding"/>
    <property type="evidence" value="ECO:0007669"/>
    <property type="project" value="InterPro"/>
</dbReference>
<comment type="subcellular location">
    <subcellularLocation>
        <location evidence="4">Endoplasmic reticulum membrane</location>
        <topology evidence="4">Peripheral membrane protein</topology>
    </subcellularLocation>
    <subcellularLocation>
        <location evidence="3">Microsome membrane</location>
        <topology evidence="3">Peripheral membrane protein</topology>
    </subcellularLocation>
</comment>
<evidence type="ECO:0000256" key="9">
    <source>
        <dbReference type="ARBA" id="ARBA00022848"/>
    </source>
</evidence>
<dbReference type="SUPFAM" id="SSF48264">
    <property type="entry name" value="Cytochrome P450"/>
    <property type="match status" value="1"/>
</dbReference>
<evidence type="ECO:0000256" key="1">
    <source>
        <dbReference type="ARBA" id="ARBA00001971"/>
    </source>
</evidence>
<comment type="function">
    <text evidence="2">May be involved in the metabolism of insect hormones and in the breakdown of synthetic insecticides.</text>
</comment>
<evidence type="ECO:0000256" key="2">
    <source>
        <dbReference type="ARBA" id="ARBA00003690"/>
    </source>
</evidence>
<dbReference type="GO" id="GO:0005789">
    <property type="term" value="C:endoplasmic reticulum membrane"/>
    <property type="evidence" value="ECO:0007669"/>
    <property type="project" value="UniProtKB-SubCell"/>
</dbReference>
<evidence type="ECO:0000313" key="16">
    <source>
        <dbReference type="EMBL" id="ENN79236.1"/>
    </source>
</evidence>
<dbReference type="InterPro" id="IPR001128">
    <property type="entry name" value="Cyt_P450"/>
</dbReference>
<sequence length="317" mass="36855">MYLPVIFGCKDKTWRIRRKEYLKSFKPSTLKRYCLDYFQNSADLVEQFKNRKGEIAISYDVCNRFTFKNFFSKLIQEKKLQLRGDEEDNPHFEDTDLDQPLLDLMMNIKRTVVNEEDIFTDMVFIAAAATDTTGHTLMAAFTYLGIYQDVQQKLYEEVTDIGGELTFNDLSKLVYTEAVINETLRLFPVIPFLSRVLEKDIDLGDKVIPRGSHFGVSILDLHRDEKYWPNPLKFDPDRFLTENVANIQPCTFIPFSTGPRDCIGKSQAMAMMKIIIASIVRTFRINSKHTPTEEFQYTSGITMKTRHPLDCTFKLRV</sequence>
<evidence type="ECO:0000256" key="13">
    <source>
        <dbReference type="ARBA" id="ARBA00023136"/>
    </source>
</evidence>
<dbReference type="EMBL" id="KB740735">
    <property type="protein sequence ID" value="ENN79236.1"/>
    <property type="molecule type" value="Genomic_DNA"/>
</dbReference>
<keyword evidence="12 15" id="KW-0503">Monooxygenase</keyword>
<dbReference type="PRINTS" id="PR00385">
    <property type="entry name" value="P450"/>
</dbReference>
<dbReference type="GO" id="GO:0016705">
    <property type="term" value="F:oxidoreductase activity, acting on paired donors, with incorporation or reduction of molecular oxygen"/>
    <property type="evidence" value="ECO:0007669"/>
    <property type="project" value="InterPro"/>
</dbReference>
<dbReference type="PANTHER" id="PTHR24291:SF189">
    <property type="entry name" value="CYTOCHROME P450 4C3-RELATED"/>
    <property type="match status" value="1"/>
</dbReference>
<feature type="non-terminal residue" evidence="16">
    <location>
        <position position="1"/>
    </location>
</feature>
<keyword evidence="8" id="KW-0256">Endoplasmic reticulum</keyword>
<comment type="cofactor">
    <cofactor evidence="1 14">
        <name>heme</name>
        <dbReference type="ChEBI" id="CHEBI:30413"/>
    </cofactor>
</comment>
<dbReference type="InterPro" id="IPR017972">
    <property type="entry name" value="Cyt_P450_CS"/>
</dbReference>
<feature type="binding site" description="axial binding residue" evidence="14">
    <location>
        <position position="262"/>
    </location>
    <ligand>
        <name>heme</name>
        <dbReference type="ChEBI" id="CHEBI:30413"/>
    </ligand>
    <ligandPart>
        <name>Fe</name>
        <dbReference type="ChEBI" id="CHEBI:18248"/>
    </ligandPart>
</feature>
<dbReference type="OMA" id="RINSKHT"/>
<keyword evidence="11 14" id="KW-0408">Iron</keyword>
<evidence type="ECO:0000256" key="14">
    <source>
        <dbReference type="PIRSR" id="PIRSR602401-1"/>
    </source>
</evidence>
<dbReference type="InterPro" id="IPR002401">
    <property type="entry name" value="Cyt_P450_E_grp-I"/>
</dbReference>
<protein>
    <submittedName>
        <fullName evidence="16">Uncharacterized protein</fullName>
    </submittedName>
</protein>
<dbReference type="AlphaFoldDB" id="N6UF34"/>
<organism evidence="16">
    <name type="scientific">Dendroctonus ponderosae</name>
    <name type="common">Mountain pine beetle</name>
    <dbReference type="NCBI Taxonomy" id="77166"/>
    <lineage>
        <taxon>Eukaryota</taxon>
        <taxon>Metazoa</taxon>
        <taxon>Ecdysozoa</taxon>
        <taxon>Arthropoda</taxon>
        <taxon>Hexapoda</taxon>
        <taxon>Insecta</taxon>
        <taxon>Pterygota</taxon>
        <taxon>Neoptera</taxon>
        <taxon>Endopterygota</taxon>
        <taxon>Coleoptera</taxon>
        <taxon>Polyphaga</taxon>
        <taxon>Cucujiformia</taxon>
        <taxon>Curculionidae</taxon>
        <taxon>Scolytinae</taxon>
        <taxon>Dendroctonus</taxon>
    </lineage>
</organism>
<keyword evidence="6 14" id="KW-0349">Heme</keyword>
<evidence type="ECO:0000256" key="3">
    <source>
        <dbReference type="ARBA" id="ARBA00004174"/>
    </source>
</evidence>
<dbReference type="Gene3D" id="1.10.630.10">
    <property type="entry name" value="Cytochrome P450"/>
    <property type="match status" value="1"/>
</dbReference>
<comment type="similarity">
    <text evidence="5 15">Belongs to the cytochrome P450 family.</text>
</comment>
<dbReference type="GO" id="GO:0020037">
    <property type="term" value="F:heme binding"/>
    <property type="evidence" value="ECO:0007669"/>
    <property type="project" value="InterPro"/>
</dbReference>